<keyword evidence="2" id="KW-0472">Membrane</keyword>
<organism evidence="3">
    <name type="scientific">marine sediment metagenome</name>
    <dbReference type="NCBI Taxonomy" id="412755"/>
    <lineage>
        <taxon>unclassified sequences</taxon>
        <taxon>metagenomes</taxon>
        <taxon>ecological metagenomes</taxon>
    </lineage>
</organism>
<feature type="region of interest" description="Disordered" evidence="1">
    <location>
        <begin position="72"/>
        <end position="121"/>
    </location>
</feature>
<protein>
    <recommendedName>
        <fullName evidence="4">Type 4 fimbrial biogenesis protein PilX N-terminal domain-containing protein</fullName>
    </recommendedName>
</protein>
<evidence type="ECO:0000313" key="3">
    <source>
        <dbReference type="EMBL" id="GAG81701.1"/>
    </source>
</evidence>
<evidence type="ECO:0000256" key="2">
    <source>
        <dbReference type="SAM" id="Phobius"/>
    </source>
</evidence>
<keyword evidence="2" id="KW-0812">Transmembrane</keyword>
<dbReference type="EMBL" id="BART01011175">
    <property type="protein sequence ID" value="GAG81701.1"/>
    <property type="molecule type" value="Genomic_DNA"/>
</dbReference>
<evidence type="ECO:0008006" key="4">
    <source>
        <dbReference type="Google" id="ProtNLM"/>
    </source>
</evidence>
<accession>X1CBM8</accession>
<name>X1CBM8_9ZZZZ</name>
<feature type="compositionally biased region" description="Low complexity" evidence="1">
    <location>
        <begin position="77"/>
        <end position="86"/>
    </location>
</feature>
<gene>
    <name evidence="3" type="ORF">S01H4_23933</name>
</gene>
<evidence type="ECO:0000256" key="1">
    <source>
        <dbReference type="SAM" id="MobiDB-lite"/>
    </source>
</evidence>
<proteinExistence type="predicted"/>
<dbReference type="AlphaFoldDB" id="X1CBM8"/>
<keyword evidence="2" id="KW-1133">Transmembrane helix</keyword>
<sequence length="167" mass="17326">MREGVLNNKKGVAMLAGLAILLVLLLLSFSVLLLSIKRKQTATYRMNQTKALSLAEVGVTQALLDLERAADIDDNNDGTLDTAPAAGDDDGDSIDNTTDPDIDGDGIPSPPNTTDSNDGNIGSTALGIGSYSVSTTDTTPVPFDGSVAYYTITSTGNSNSSIISKEI</sequence>
<reference evidence="3" key="1">
    <citation type="journal article" date="2014" name="Front. Microbiol.">
        <title>High frequency of phylogenetically diverse reductive dehalogenase-homologous genes in deep subseafloor sedimentary metagenomes.</title>
        <authorList>
            <person name="Kawai M."/>
            <person name="Futagami T."/>
            <person name="Toyoda A."/>
            <person name="Takaki Y."/>
            <person name="Nishi S."/>
            <person name="Hori S."/>
            <person name="Arai W."/>
            <person name="Tsubouchi T."/>
            <person name="Morono Y."/>
            <person name="Uchiyama I."/>
            <person name="Ito T."/>
            <person name="Fujiyama A."/>
            <person name="Inagaki F."/>
            <person name="Takami H."/>
        </authorList>
    </citation>
    <scope>NUCLEOTIDE SEQUENCE</scope>
    <source>
        <strain evidence="3">Expedition CK06-06</strain>
    </source>
</reference>
<feature type="transmembrane region" description="Helical" evidence="2">
    <location>
        <begin position="12"/>
        <end position="36"/>
    </location>
</feature>
<feature type="compositionally biased region" description="Acidic residues" evidence="1">
    <location>
        <begin position="87"/>
        <end position="104"/>
    </location>
</feature>
<comment type="caution">
    <text evidence="3">The sequence shown here is derived from an EMBL/GenBank/DDBJ whole genome shotgun (WGS) entry which is preliminary data.</text>
</comment>